<dbReference type="InterPro" id="IPR005595">
    <property type="entry name" value="TRAP_alpha"/>
</dbReference>
<evidence type="ECO:0000256" key="4">
    <source>
        <dbReference type="ARBA" id="ARBA00022824"/>
    </source>
</evidence>
<keyword evidence="14" id="KW-1185">Reference proteome</keyword>
<keyword evidence="6 10" id="KW-0472">Membrane</keyword>
<name>A0A507D161_9FUNG</name>
<proteinExistence type="inferred from homology"/>
<evidence type="ECO:0000256" key="8">
    <source>
        <dbReference type="ARBA" id="ARBA00038311"/>
    </source>
</evidence>
<keyword evidence="2 10" id="KW-0812">Transmembrane</keyword>
<evidence type="ECO:0000256" key="9">
    <source>
        <dbReference type="SAM" id="MobiDB-lite"/>
    </source>
</evidence>
<dbReference type="Proteomes" id="UP000317494">
    <property type="component" value="Unassembled WGS sequence"/>
</dbReference>
<evidence type="ECO:0000313" key="13">
    <source>
        <dbReference type="EMBL" id="TPX47133.1"/>
    </source>
</evidence>
<accession>A0A507D161</accession>
<dbReference type="GO" id="GO:0005789">
    <property type="term" value="C:endoplasmic reticulum membrane"/>
    <property type="evidence" value="ECO:0007669"/>
    <property type="project" value="UniProtKB-SubCell"/>
</dbReference>
<dbReference type="Pfam" id="PF03896">
    <property type="entry name" value="TRAP_alpha"/>
    <property type="match status" value="1"/>
</dbReference>
<keyword evidence="5 10" id="KW-1133">Transmembrane helix</keyword>
<evidence type="ECO:0000256" key="11">
    <source>
        <dbReference type="SAM" id="SignalP"/>
    </source>
</evidence>
<comment type="caution">
    <text evidence="12">The sequence shown here is derived from an EMBL/GenBank/DDBJ whole genome shotgun (WGS) entry which is preliminary data.</text>
</comment>
<evidence type="ECO:0000313" key="15">
    <source>
        <dbReference type="Proteomes" id="UP000320475"/>
    </source>
</evidence>
<feature type="transmembrane region" description="Helical" evidence="10">
    <location>
        <begin position="172"/>
        <end position="190"/>
    </location>
</feature>
<dbReference type="EMBL" id="QEAN01000122">
    <property type="protein sequence ID" value="TPX47133.1"/>
    <property type="molecule type" value="Genomic_DNA"/>
</dbReference>
<protein>
    <submittedName>
        <fullName evidence="12">Uncharacterized protein</fullName>
    </submittedName>
</protein>
<dbReference type="AlphaFoldDB" id="A0A507D161"/>
<keyword evidence="4" id="KW-0256">Endoplasmic reticulum</keyword>
<organism evidence="12 15">
    <name type="scientific">Synchytrium endobioticum</name>
    <dbReference type="NCBI Taxonomy" id="286115"/>
    <lineage>
        <taxon>Eukaryota</taxon>
        <taxon>Fungi</taxon>
        <taxon>Fungi incertae sedis</taxon>
        <taxon>Chytridiomycota</taxon>
        <taxon>Chytridiomycota incertae sedis</taxon>
        <taxon>Chytridiomycetes</taxon>
        <taxon>Synchytriales</taxon>
        <taxon>Synchytriaceae</taxon>
        <taxon>Synchytrium</taxon>
    </lineage>
</organism>
<feature type="region of interest" description="Disordered" evidence="9">
    <location>
        <begin position="217"/>
        <end position="239"/>
    </location>
</feature>
<evidence type="ECO:0000256" key="10">
    <source>
        <dbReference type="SAM" id="Phobius"/>
    </source>
</evidence>
<dbReference type="EMBL" id="QEAM01000154">
    <property type="protein sequence ID" value="TPX45127.1"/>
    <property type="molecule type" value="Genomic_DNA"/>
</dbReference>
<gene>
    <name evidence="12" type="ORF">SeLEV6574_g04069</name>
    <name evidence="13" type="ORF">SeMB42_g03438</name>
</gene>
<evidence type="ECO:0000313" key="14">
    <source>
        <dbReference type="Proteomes" id="UP000317494"/>
    </source>
</evidence>
<evidence type="ECO:0000256" key="6">
    <source>
        <dbReference type="ARBA" id="ARBA00023136"/>
    </source>
</evidence>
<evidence type="ECO:0000313" key="12">
    <source>
        <dbReference type="EMBL" id="TPX45127.1"/>
    </source>
</evidence>
<feature type="chain" id="PRO_5033840299" evidence="11">
    <location>
        <begin position="26"/>
        <end position="269"/>
    </location>
</feature>
<evidence type="ECO:0000256" key="2">
    <source>
        <dbReference type="ARBA" id="ARBA00022692"/>
    </source>
</evidence>
<reference evidence="14 15" key="1">
    <citation type="journal article" date="2019" name="Sci. Rep.">
        <title>Comparative genomics of chytrid fungi reveal insights into the obligate biotrophic and pathogenic lifestyle of Synchytrium endobioticum.</title>
        <authorList>
            <person name="van de Vossenberg B.T.L.H."/>
            <person name="Warris S."/>
            <person name="Nguyen H.D.T."/>
            <person name="van Gent-Pelzer M.P.E."/>
            <person name="Joly D.L."/>
            <person name="van de Geest H.C."/>
            <person name="Bonants P.J.M."/>
            <person name="Smith D.S."/>
            <person name="Levesque C.A."/>
            <person name="van der Lee T.A.J."/>
        </authorList>
    </citation>
    <scope>NUCLEOTIDE SEQUENCE [LARGE SCALE GENOMIC DNA]</scope>
    <source>
        <strain evidence="12 15">LEV6574</strain>
        <strain evidence="13 14">MB42</strain>
    </source>
</reference>
<comment type="subcellular location">
    <subcellularLocation>
        <location evidence="1">Endoplasmic reticulum membrane</location>
        <topology evidence="1">Single-pass type I membrane protein</topology>
    </subcellularLocation>
</comment>
<feature type="signal peptide" evidence="11">
    <location>
        <begin position="1"/>
        <end position="25"/>
    </location>
</feature>
<evidence type="ECO:0000256" key="7">
    <source>
        <dbReference type="ARBA" id="ARBA00037565"/>
    </source>
</evidence>
<comment type="function">
    <text evidence="7">Is probably involved in a pathway contributing to genomic integrity.</text>
</comment>
<dbReference type="Proteomes" id="UP000320475">
    <property type="component" value="Unassembled WGS sequence"/>
</dbReference>
<keyword evidence="3 11" id="KW-0732">Signal</keyword>
<comment type="similarity">
    <text evidence="8">Belongs to the IRC22 family.</text>
</comment>
<dbReference type="OrthoDB" id="1926781at2759"/>
<sequence>MRSSILPTAVLAALVLCASVQYAIAQDDETEDLEISPPHIPTDDVDFTHYFPNNPFKTLMPGHATECLIGIRNRGIKNETYTVFGLTGRLVNPLDFAHVVRNLTAFRYIVSLAPHEEATLPYTVKVDLDPMEVGMVVVVDYIDSAENRFRGLGVSDIVTISSPLATLDLQALSVYLLLLVFAIGVAYFTYTTFLAQYLPKPALSASGKRRATVTAIRPSEAASSGSGDENAPVLSPASPASAGNLDMDWIPDHVKAAASPASSKGKRRK</sequence>
<evidence type="ECO:0000256" key="5">
    <source>
        <dbReference type="ARBA" id="ARBA00022989"/>
    </source>
</evidence>
<dbReference type="PANTHER" id="PTHR12924">
    <property type="entry name" value="TRANSLOCON-ASSOCIATED PROTEIN, ALPHA SUBUNIT"/>
    <property type="match status" value="1"/>
</dbReference>
<dbReference type="PANTHER" id="PTHR12924:SF0">
    <property type="entry name" value="TRANSLOCON-ASSOCIATED PROTEIN SUBUNIT ALPHA"/>
    <property type="match status" value="1"/>
</dbReference>
<evidence type="ECO:0000256" key="1">
    <source>
        <dbReference type="ARBA" id="ARBA00004115"/>
    </source>
</evidence>
<evidence type="ECO:0000256" key="3">
    <source>
        <dbReference type="ARBA" id="ARBA00022729"/>
    </source>
</evidence>
<dbReference type="VEuPathDB" id="FungiDB:SeMB42_g03438"/>
<dbReference type="STRING" id="286115.A0A507D161"/>